<proteinExistence type="predicted"/>
<evidence type="ECO:0000313" key="1">
    <source>
        <dbReference type="EMBL" id="DAD87067.1"/>
    </source>
</evidence>
<reference evidence="1" key="1">
    <citation type="journal article" date="2021" name="Proc. Natl. Acad. Sci. U.S.A.">
        <title>A Catalog of Tens of Thousands of Viruses from Human Metagenomes Reveals Hidden Associations with Chronic Diseases.</title>
        <authorList>
            <person name="Tisza M.J."/>
            <person name="Buck C.B."/>
        </authorList>
    </citation>
    <scope>NUCLEOTIDE SEQUENCE</scope>
    <source>
        <strain evidence="1">CtWaE18</strain>
    </source>
</reference>
<organism evidence="1">
    <name type="scientific">Myoviridae sp. ctWaE18</name>
    <dbReference type="NCBI Taxonomy" id="2826662"/>
    <lineage>
        <taxon>Viruses</taxon>
        <taxon>Duplodnaviria</taxon>
        <taxon>Heunggongvirae</taxon>
        <taxon>Uroviricota</taxon>
        <taxon>Caudoviricetes</taxon>
    </lineage>
</organism>
<dbReference type="EMBL" id="BK015013">
    <property type="protein sequence ID" value="DAD87067.1"/>
    <property type="molecule type" value="Genomic_DNA"/>
</dbReference>
<accession>A0A8S5MYW4</accession>
<sequence length="179" mass="19652">MQSTVTEQGRIAMAVAIAARPLHIAWGLGDEAWDSMDPLEWPSLVKATALVNEVGRRKPSVVGFVTPDDNGSIVVPVEKRVTEEGTVEVVTKRYAYSAEPTAYLYLRADFDYSDAPTATLREVGVFMDTEVSPDCPAGQLYFRPEEIVNAGRLFAAQILDEPITRSPNRKIGIELVQAI</sequence>
<dbReference type="Pfam" id="PF25691">
    <property type="entry name" value="BW3TFN"/>
    <property type="match status" value="1"/>
</dbReference>
<protein>
    <submittedName>
        <fullName evidence="1">Baseplate wedge protein</fullName>
    </submittedName>
</protein>
<dbReference type="InterPro" id="IPR058040">
    <property type="entry name" value="BW3TFN"/>
</dbReference>
<name>A0A8S5MYW4_9CAUD</name>